<keyword evidence="3" id="KW-1185">Reference proteome</keyword>
<accession>A0A7M7KNA8</accession>
<feature type="compositionally biased region" description="Gly residues" evidence="1">
    <location>
        <begin position="251"/>
        <end position="269"/>
    </location>
</feature>
<sequence>MVLVRVWSTDKSRKKLLNISDGEDLKRQAIAKGLARDPSHVRVYLEDGTEIEDDVIADVLQDSSFEKVFVLSESGWHFERPTSSYMRERRSRGYPAPLPPLNQLALNHGAHNNHLGAHLSNHNHGSHHSSNSQQANSQTAGNNGQAGHQGGSQANQVDREREMASRNHVTAMAAYQQLLQQQPPPDLSGLNNSNQSNNDNTTNAGDSDESDSALSGSNQNNSNMNGAGPQSPVTQMVEGDADLLLKTPNSQGGGGGGGGGNGTGQGNRGGQSDQQGDGGDDDDHEANDVEDACKAVAAILPDISLKTPLQGAWHRAPSPQSLMMNGGNGVLGGMGGPGVGVPPGMSPGMGVACVFQIPWDRLPDYVIQTLEEGRKLDKRDRLEMIRIVCAAMEQQFGARPARRQIAEVAREMVARYPQSLRDEPGEATVFGQGYDRVFKYLEARVVNSSKSSRKRTYGELVAQTPGDLRSPAATAANRASLLPDFCEALLQEQENFKPLLQALMARDVKIEHSA</sequence>
<dbReference type="RefSeq" id="XP_022669507.1">
    <property type="nucleotide sequence ID" value="XM_022813772.1"/>
</dbReference>
<name>A0A7M7KNA8_VARDE</name>
<dbReference type="PANTHER" id="PTHR31025:SF22">
    <property type="entry name" value="IP13529P"/>
    <property type="match status" value="1"/>
</dbReference>
<evidence type="ECO:0008006" key="4">
    <source>
        <dbReference type="Google" id="ProtNLM"/>
    </source>
</evidence>
<dbReference type="RefSeq" id="XP_022669510.1">
    <property type="nucleotide sequence ID" value="XM_022813775.1"/>
</dbReference>
<evidence type="ECO:0000313" key="3">
    <source>
        <dbReference type="Proteomes" id="UP000594260"/>
    </source>
</evidence>
<feature type="compositionally biased region" description="Low complexity" evidence="1">
    <location>
        <begin position="215"/>
        <end position="228"/>
    </location>
</feature>
<dbReference type="RefSeq" id="XP_022669509.1">
    <property type="nucleotide sequence ID" value="XM_022813774.1"/>
</dbReference>
<dbReference type="EnsemblMetazoa" id="XM_022813773">
    <property type="protein sequence ID" value="XP_022669508"/>
    <property type="gene ID" value="LOC111253789"/>
</dbReference>
<dbReference type="AlphaFoldDB" id="A0A7M7KNA8"/>
<dbReference type="KEGG" id="vde:111253789"/>
<feature type="compositionally biased region" description="Low complexity" evidence="1">
    <location>
        <begin position="191"/>
        <end position="203"/>
    </location>
</feature>
<dbReference type="EnsemblMetazoa" id="XM_022813772">
    <property type="protein sequence ID" value="XP_022669507"/>
    <property type="gene ID" value="LOC111253789"/>
</dbReference>
<dbReference type="RefSeq" id="XP_022669506.1">
    <property type="nucleotide sequence ID" value="XM_022813771.1"/>
</dbReference>
<feature type="region of interest" description="Disordered" evidence="1">
    <location>
        <begin position="85"/>
        <end position="163"/>
    </location>
</feature>
<dbReference type="InParanoid" id="A0A7M7KNA8"/>
<dbReference type="EnsemblMetazoa" id="XM_022813771">
    <property type="protein sequence ID" value="XP_022669506"/>
    <property type="gene ID" value="LOC111253789"/>
</dbReference>
<reference evidence="2" key="1">
    <citation type="submission" date="2021-01" db="UniProtKB">
        <authorList>
            <consortium name="EnsemblMetazoa"/>
        </authorList>
    </citation>
    <scope>IDENTIFICATION</scope>
</reference>
<dbReference type="GeneID" id="111253789"/>
<feature type="compositionally biased region" description="Low complexity" evidence="1">
    <location>
        <begin position="101"/>
        <end position="156"/>
    </location>
</feature>
<evidence type="ECO:0000313" key="2">
    <source>
        <dbReference type="EnsemblMetazoa" id="XP_022669510"/>
    </source>
</evidence>
<dbReference type="OrthoDB" id="8838209at2759"/>
<dbReference type="Proteomes" id="UP000594260">
    <property type="component" value="Unplaced"/>
</dbReference>
<proteinExistence type="predicted"/>
<dbReference type="RefSeq" id="XP_022669508.1">
    <property type="nucleotide sequence ID" value="XM_022813773.1"/>
</dbReference>
<feature type="region of interest" description="Disordered" evidence="1">
    <location>
        <begin position="182"/>
        <end position="286"/>
    </location>
</feature>
<evidence type="ECO:0000256" key="1">
    <source>
        <dbReference type="SAM" id="MobiDB-lite"/>
    </source>
</evidence>
<protein>
    <recommendedName>
        <fullName evidence="4">CIDE-N domain-containing protein</fullName>
    </recommendedName>
</protein>
<organism evidence="2 3">
    <name type="scientific">Varroa destructor</name>
    <name type="common">Honeybee mite</name>
    <dbReference type="NCBI Taxonomy" id="109461"/>
    <lineage>
        <taxon>Eukaryota</taxon>
        <taxon>Metazoa</taxon>
        <taxon>Ecdysozoa</taxon>
        <taxon>Arthropoda</taxon>
        <taxon>Chelicerata</taxon>
        <taxon>Arachnida</taxon>
        <taxon>Acari</taxon>
        <taxon>Parasitiformes</taxon>
        <taxon>Mesostigmata</taxon>
        <taxon>Gamasina</taxon>
        <taxon>Dermanyssoidea</taxon>
        <taxon>Varroidae</taxon>
        <taxon>Varroa</taxon>
    </lineage>
</organism>
<dbReference type="Gene3D" id="3.10.20.10">
    <property type="match status" value="1"/>
</dbReference>
<dbReference type="EnsemblMetazoa" id="XM_022813774">
    <property type="protein sequence ID" value="XP_022669509"/>
    <property type="gene ID" value="LOC111253789"/>
</dbReference>
<dbReference type="PANTHER" id="PTHR31025">
    <property type="entry name" value="SI:CH211-196P9.1-RELATED"/>
    <property type="match status" value="1"/>
</dbReference>
<dbReference type="EnsemblMetazoa" id="XM_022813775">
    <property type="protein sequence ID" value="XP_022669510"/>
    <property type="gene ID" value="LOC111253789"/>
</dbReference>